<accession>A0AAD8SSD7</accession>
<gene>
    <name evidence="3" type="ORF">QYE76_051178</name>
</gene>
<evidence type="ECO:0000313" key="4">
    <source>
        <dbReference type="Proteomes" id="UP001231189"/>
    </source>
</evidence>
<protein>
    <submittedName>
        <fullName evidence="3">Uncharacterized protein</fullName>
    </submittedName>
</protein>
<proteinExistence type="inferred from homology"/>
<feature type="signal peptide" evidence="2">
    <location>
        <begin position="1"/>
        <end position="22"/>
    </location>
</feature>
<dbReference type="InterPro" id="IPR011256">
    <property type="entry name" value="Reg_factor_effector_dom_sf"/>
</dbReference>
<name>A0AAD8SSD7_LOLMU</name>
<organism evidence="3 4">
    <name type="scientific">Lolium multiflorum</name>
    <name type="common">Italian ryegrass</name>
    <name type="synonym">Lolium perenne subsp. multiflorum</name>
    <dbReference type="NCBI Taxonomy" id="4521"/>
    <lineage>
        <taxon>Eukaryota</taxon>
        <taxon>Viridiplantae</taxon>
        <taxon>Streptophyta</taxon>
        <taxon>Embryophyta</taxon>
        <taxon>Tracheophyta</taxon>
        <taxon>Spermatophyta</taxon>
        <taxon>Magnoliopsida</taxon>
        <taxon>Liliopsida</taxon>
        <taxon>Poales</taxon>
        <taxon>Poaceae</taxon>
        <taxon>BOP clade</taxon>
        <taxon>Pooideae</taxon>
        <taxon>Poodae</taxon>
        <taxon>Poeae</taxon>
        <taxon>Poeae Chloroplast Group 2 (Poeae type)</taxon>
        <taxon>Loliodinae</taxon>
        <taxon>Loliinae</taxon>
        <taxon>Lolium</taxon>
    </lineage>
</organism>
<dbReference type="EMBL" id="JAUUTY010000003">
    <property type="protein sequence ID" value="KAK1663019.1"/>
    <property type="molecule type" value="Genomic_DNA"/>
</dbReference>
<dbReference type="Pfam" id="PF04832">
    <property type="entry name" value="SOUL"/>
    <property type="match status" value="1"/>
</dbReference>
<keyword evidence="4" id="KW-1185">Reference proteome</keyword>
<dbReference type="AlphaFoldDB" id="A0AAD8SSD7"/>
<keyword evidence="2" id="KW-0732">Signal</keyword>
<dbReference type="SUPFAM" id="SSF55136">
    <property type="entry name" value="Probable bacterial effector-binding domain"/>
    <property type="match status" value="1"/>
</dbReference>
<dbReference type="Gene3D" id="3.20.80.10">
    <property type="entry name" value="Regulatory factor, effector binding domain"/>
    <property type="match status" value="1"/>
</dbReference>
<dbReference type="InterPro" id="IPR006917">
    <property type="entry name" value="SOUL_heme-bd"/>
</dbReference>
<dbReference type="PANTHER" id="PTHR11220:SF25">
    <property type="entry name" value="F3F9.4"/>
    <property type="match status" value="1"/>
</dbReference>
<sequence>MARRSGMFLLLAAAATLAVVAGAAVAPSCERIECPAYDVVDGANGFEIRRYTDAMWVSTAPIEDISFVDATRSGFLQLFKYIQGQNAYNETIEMTAPVLTKVAPSDGPFCASSFVVSFYVPAKNQADPPAADGLTVQKWAGARYAAVRRFGGFVADADIGQQAALLDASLQGTKWAASVSDGGSAGPVSYTVAQYNSPFEFSGRVNEIWMLFDAKATSSDM</sequence>
<dbReference type="Proteomes" id="UP001231189">
    <property type="component" value="Unassembled WGS sequence"/>
</dbReference>
<comment type="similarity">
    <text evidence="1">Belongs to the HEBP family.</text>
</comment>
<reference evidence="3" key="1">
    <citation type="submission" date="2023-07" db="EMBL/GenBank/DDBJ databases">
        <title>A chromosome-level genome assembly of Lolium multiflorum.</title>
        <authorList>
            <person name="Chen Y."/>
            <person name="Copetti D."/>
            <person name="Kolliker R."/>
            <person name="Studer B."/>
        </authorList>
    </citation>
    <scope>NUCLEOTIDE SEQUENCE</scope>
    <source>
        <strain evidence="3">02402/16</strain>
        <tissue evidence="3">Leaf</tissue>
    </source>
</reference>
<comment type="caution">
    <text evidence="3">The sequence shown here is derived from an EMBL/GenBank/DDBJ whole genome shotgun (WGS) entry which is preliminary data.</text>
</comment>
<dbReference type="FunFam" id="3.20.80.10:FF:000002">
    <property type="entry name" value="Heme-binding protein 2"/>
    <property type="match status" value="1"/>
</dbReference>
<evidence type="ECO:0000313" key="3">
    <source>
        <dbReference type="EMBL" id="KAK1663019.1"/>
    </source>
</evidence>
<evidence type="ECO:0000256" key="1">
    <source>
        <dbReference type="ARBA" id="ARBA00009817"/>
    </source>
</evidence>
<feature type="chain" id="PRO_5041976046" evidence="2">
    <location>
        <begin position="23"/>
        <end position="221"/>
    </location>
</feature>
<evidence type="ECO:0000256" key="2">
    <source>
        <dbReference type="SAM" id="SignalP"/>
    </source>
</evidence>
<dbReference type="PANTHER" id="PTHR11220">
    <property type="entry name" value="HEME-BINDING PROTEIN-RELATED"/>
    <property type="match status" value="1"/>
</dbReference>